<comment type="caution">
    <text evidence="3">The sequence shown here is derived from an EMBL/GenBank/DDBJ whole genome shotgun (WGS) entry which is preliminary data.</text>
</comment>
<dbReference type="CDD" id="cd11614">
    <property type="entry name" value="SAF_CpaB_FlgA_like"/>
    <property type="match status" value="1"/>
</dbReference>
<dbReference type="SMART" id="SM00858">
    <property type="entry name" value="SAF"/>
    <property type="match status" value="1"/>
</dbReference>
<sequence length="235" mass="24759">MNPRQRRGALLLVITSIGAIVVFFAVLVYLGDVSSKVGPMTAVVQFTRDVDALEPIEEDMVTTVEVPERWVPETALRSTTDVVGLVAATAYTEGSTLQEGMLVPRPGVQPGYREVAIVVDAETGVAGKVASGNHVDIIATVEGDETTPSRSEIWVSNALVLEVGLPTDVEGSDASGNFESTQGVPVTFALTSADALRLAYIESFSVKLRLALRGDGDDQDLAPADKVFLGQGAQG</sequence>
<dbReference type="RefSeq" id="WP_034630810.1">
    <property type="nucleotide sequence ID" value="NZ_AXNT01000077.1"/>
</dbReference>
<dbReference type="AlphaFoldDB" id="A0A0A0B6R6"/>
<keyword evidence="4" id="KW-1185">Reference proteome</keyword>
<keyword evidence="1" id="KW-0812">Transmembrane</keyword>
<evidence type="ECO:0000313" key="3">
    <source>
        <dbReference type="EMBL" id="KGM01897.1"/>
    </source>
</evidence>
<dbReference type="InterPro" id="IPR017592">
    <property type="entry name" value="Pilus_assmbl_Flp-typ_CpaB"/>
</dbReference>
<dbReference type="Pfam" id="PF16976">
    <property type="entry name" value="RcpC"/>
    <property type="match status" value="1"/>
</dbReference>
<keyword evidence="1" id="KW-0472">Membrane</keyword>
<feature type="transmembrane region" description="Helical" evidence="1">
    <location>
        <begin position="9"/>
        <end position="30"/>
    </location>
</feature>
<dbReference type="InterPro" id="IPR031571">
    <property type="entry name" value="RcpC_dom"/>
</dbReference>
<name>A0A0A0B6R6_9CELL</name>
<protein>
    <recommendedName>
        <fullName evidence="2">SAF domain-containing protein</fullName>
    </recommendedName>
</protein>
<dbReference type="Proteomes" id="UP000029833">
    <property type="component" value="Unassembled WGS sequence"/>
</dbReference>
<feature type="domain" description="SAF" evidence="2">
    <location>
        <begin position="41"/>
        <end position="103"/>
    </location>
</feature>
<evidence type="ECO:0000256" key="1">
    <source>
        <dbReference type="SAM" id="Phobius"/>
    </source>
</evidence>
<accession>A0A0A0B6R6</accession>
<dbReference type="InterPro" id="IPR013974">
    <property type="entry name" value="SAF"/>
</dbReference>
<reference evidence="3 4" key="1">
    <citation type="submission" date="2013-10" db="EMBL/GenBank/DDBJ databases">
        <authorList>
            <person name="Wang G."/>
            <person name="Zhuang W."/>
        </authorList>
    </citation>
    <scope>NUCLEOTIDE SEQUENCE [LARGE SCALE GENOMIC DNA]</scope>
    <source>
        <strain evidence="3 4">DSM 20118</strain>
    </source>
</reference>
<gene>
    <name evidence="3" type="ORF">Q760_16660</name>
</gene>
<dbReference type="NCBIfam" id="TIGR03177">
    <property type="entry name" value="pilus_cpaB"/>
    <property type="match status" value="1"/>
</dbReference>
<keyword evidence="1" id="KW-1133">Transmembrane helix</keyword>
<proteinExistence type="predicted"/>
<dbReference type="STRING" id="1408250.Q760_16660"/>
<dbReference type="Pfam" id="PF08666">
    <property type="entry name" value="SAF"/>
    <property type="match status" value="1"/>
</dbReference>
<dbReference type="EMBL" id="AXNT01000077">
    <property type="protein sequence ID" value="KGM01897.1"/>
    <property type="molecule type" value="Genomic_DNA"/>
</dbReference>
<evidence type="ECO:0000259" key="2">
    <source>
        <dbReference type="SMART" id="SM00858"/>
    </source>
</evidence>
<organism evidence="3 4">
    <name type="scientific">Cellulomonas cellasea DSM 20118</name>
    <dbReference type="NCBI Taxonomy" id="1408250"/>
    <lineage>
        <taxon>Bacteria</taxon>
        <taxon>Bacillati</taxon>
        <taxon>Actinomycetota</taxon>
        <taxon>Actinomycetes</taxon>
        <taxon>Micrococcales</taxon>
        <taxon>Cellulomonadaceae</taxon>
        <taxon>Cellulomonas</taxon>
    </lineage>
</organism>
<evidence type="ECO:0000313" key="4">
    <source>
        <dbReference type="Proteomes" id="UP000029833"/>
    </source>
</evidence>